<dbReference type="EMBL" id="JBJQND010000006">
    <property type="protein sequence ID" value="KAL3874712.1"/>
    <property type="molecule type" value="Genomic_DNA"/>
</dbReference>
<comment type="caution">
    <text evidence="16">The sequence shown here is derived from an EMBL/GenBank/DDBJ whole genome shotgun (WGS) entry which is preliminary data.</text>
</comment>
<dbReference type="Proteomes" id="UP001634394">
    <property type="component" value="Unassembled WGS sequence"/>
</dbReference>
<comment type="cofactor">
    <cofactor evidence="2">
        <name>Mg(2+)</name>
        <dbReference type="ChEBI" id="CHEBI:18420"/>
    </cofactor>
</comment>
<evidence type="ECO:0000256" key="1">
    <source>
        <dbReference type="ARBA" id="ARBA00000928"/>
    </source>
</evidence>
<feature type="repeat" description="PPR" evidence="14">
    <location>
        <begin position="239"/>
        <end position="273"/>
    </location>
</feature>
<keyword evidence="10" id="KW-0862">Zinc</keyword>
<comment type="similarity">
    <text evidence="4">Belongs to the PPR family. P subfamily.</text>
</comment>
<comment type="catalytic activity">
    <reaction evidence="1">
        <text>Endonucleolytic cleavage of RNA, removing 5'-extranucleotides from tRNA precursor.</text>
        <dbReference type="EC" id="3.1.26.5"/>
    </reaction>
</comment>
<evidence type="ECO:0000256" key="14">
    <source>
        <dbReference type="PROSITE-ProRule" id="PRU00708"/>
    </source>
</evidence>
<dbReference type="PROSITE" id="PS51375">
    <property type="entry name" value="PPR"/>
    <property type="match status" value="1"/>
</dbReference>
<evidence type="ECO:0000256" key="4">
    <source>
        <dbReference type="ARBA" id="ARBA00007626"/>
    </source>
</evidence>
<keyword evidence="7" id="KW-0540">Nuclease</keyword>
<keyword evidence="13" id="KW-0496">Mitochondrion</keyword>
<evidence type="ECO:0000313" key="16">
    <source>
        <dbReference type="EMBL" id="KAL3874712.1"/>
    </source>
</evidence>
<dbReference type="Gene3D" id="1.25.40.10">
    <property type="entry name" value="Tetratricopeptide repeat domain"/>
    <property type="match status" value="1"/>
</dbReference>
<evidence type="ECO:0000256" key="11">
    <source>
        <dbReference type="ARBA" id="ARBA00022842"/>
    </source>
</evidence>
<gene>
    <name evidence="16" type="ORF">ACJMK2_037687</name>
</gene>
<dbReference type="GO" id="GO:0004526">
    <property type="term" value="F:ribonuclease P activity"/>
    <property type="evidence" value="ECO:0007669"/>
    <property type="project" value="UniProtKB-EC"/>
</dbReference>
<dbReference type="InterPro" id="IPR011990">
    <property type="entry name" value="TPR-like_helical_dom_sf"/>
</dbReference>
<keyword evidence="11" id="KW-0460">Magnesium</keyword>
<dbReference type="GO" id="GO:0005739">
    <property type="term" value="C:mitochondrion"/>
    <property type="evidence" value="ECO:0007669"/>
    <property type="project" value="UniProtKB-SubCell"/>
</dbReference>
<keyword evidence="8" id="KW-0479">Metal-binding</keyword>
<proteinExistence type="inferred from homology"/>
<dbReference type="EC" id="3.1.26.5" evidence="5"/>
<dbReference type="InterPro" id="IPR031595">
    <property type="entry name" value="PRORP_C"/>
</dbReference>
<dbReference type="AlphaFoldDB" id="A0ABD3WL73"/>
<sequence>MALYKICSQILVNSCRITNATQTNLHAYTRVLRLKCVDYFHIPRYKSKGTLRNSSFSQSAYAKSFDGVRQFGEKIVMTTDIKHNSSDERKNIYRSSSLKLFTERLFSDEFSVDNIDWTQLREDIIKENPALLRSIDSVLMNFLTAAKNVKLGISFFEYLKANKLCNISVLASFINLCGRLGGKEKQEYVQEAYEKLQEITTTFDFKTCCDLITGFSYTDMWRKGVEFLEMSKLTSNAASASSYSDLIKAAIREGDLVFAVNMFEECIKSGLVPAPTIFDCFLMACKMGKFTVPDLLDLYRKHSQIPNESSVKGPLLEHFQSDANENWLHKFVIMKKSGRCVFCGNYLEKHDISSEEFEQLRDEALKRVLIQDDIYLTTVPKEFDEFKKFIAKNAPFDYVIDALNTMYKLSTFRSNEKVLKQVVQEFSKTKKKVLVIGRKHIGKTNFVHFVQERAHLFLVENDSKDDPFLIYAALYSGKSTFIVTSDCLRSQKFYLSEHMQFVFEKWQRARQIIILKISENGRMDIKYPIEYDLAIQQDPGGWHIPYIAENEDEINKPVFDLTERFLCLRKSHLRQLSLTEKKNYRKISSDSKT</sequence>
<evidence type="ECO:0000256" key="8">
    <source>
        <dbReference type="ARBA" id="ARBA00022723"/>
    </source>
</evidence>
<evidence type="ECO:0000256" key="7">
    <source>
        <dbReference type="ARBA" id="ARBA00022722"/>
    </source>
</evidence>
<dbReference type="PANTHER" id="PTHR13547">
    <property type="match status" value="1"/>
</dbReference>
<feature type="domain" description="PRORP" evidence="15">
    <location>
        <begin position="334"/>
        <end position="567"/>
    </location>
</feature>
<keyword evidence="6" id="KW-0819">tRNA processing</keyword>
<evidence type="ECO:0000259" key="15">
    <source>
        <dbReference type="Pfam" id="PF16953"/>
    </source>
</evidence>
<evidence type="ECO:0000313" key="17">
    <source>
        <dbReference type="Proteomes" id="UP001634394"/>
    </source>
</evidence>
<keyword evidence="12" id="KW-0809">Transit peptide</keyword>
<keyword evidence="9" id="KW-0378">Hydrolase</keyword>
<evidence type="ECO:0000256" key="5">
    <source>
        <dbReference type="ARBA" id="ARBA00012179"/>
    </source>
</evidence>
<evidence type="ECO:0000256" key="9">
    <source>
        <dbReference type="ARBA" id="ARBA00022801"/>
    </source>
</evidence>
<dbReference type="InterPro" id="IPR002885">
    <property type="entry name" value="PPR_rpt"/>
</dbReference>
<dbReference type="GO" id="GO:0046872">
    <property type="term" value="F:metal ion binding"/>
    <property type="evidence" value="ECO:0007669"/>
    <property type="project" value="UniProtKB-KW"/>
</dbReference>
<evidence type="ECO:0000256" key="2">
    <source>
        <dbReference type="ARBA" id="ARBA00001946"/>
    </source>
</evidence>
<name>A0ABD3WL73_SINWO</name>
<protein>
    <recommendedName>
        <fullName evidence="5">ribonuclease P</fullName>
        <ecNumber evidence="5">3.1.26.5</ecNumber>
    </recommendedName>
</protein>
<evidence type="ECO:0000256" key="3">
    <source>
        <dbReference type="ARBA" id="ARBA00004173"/>
    </source>
</evidence>
<dbReference type="Pfam" id="PF16953">
    <property type="entry name" value="PRORP"/>
    <property type="match status" value="1"/>
</dbReference>
<accession>A0ABD3WL73</accession>
<evidence type="ECO:0000256" key="12">
    <source>
        <dbReference type="ARBA" id="ARBA00022946"/>
    </source>
</evidence>
<comment type="subcellular location">
    <subcellularLocation>
        <location evidence="3">Mitochondrion</location>
    </subcellularLocation>
</comment>
<reference evidence="16 17" key="1">
    <citation type="submission" date="2024-11" db="EMBL/GenBank/DDBJ databases">
        <title>Chromosome-level genome assembly of the freshwater bivalve Anodonta woodiana.</title>
        <authorList>
            <person name="Chen X."/>
        </authorList>
    </citation>
    <scope>NUCLEOTIDE SEQUENCE [LARGE SCALE GENOMIC DNA]</scope>
    <source>
        <strain evidence="16">MN2024</strain>
        <tissue evidence="16">Gills</tissue>
    </source>
</reference>
<dbReference type="PANTHER" id="PTHR13547:SF1">
    <property type="entry name" value="MITOCHONDRIAL RIBONUCLEASE P CATALYTIC SUBUNIT"/>
    <property type="match status" value="1"/>
</dbReference>
<organism evidence="16 17">
    <name type="scientific">Sinanodonta woodiana</name>
    <name type="common">Chinese pond mussel</name>
    <name type="synonym">Anodonta woodiana</name>
    <dbReference type="NCBI Taxonomy" id="1069815"/>
    <lineage>
        <taxon>Eukaryota</taxon>
        <taxon>Metazoa</taxon>
        <taxon>Spiralia</taxon>
        <taxon>Lophotrochozoa</taxon>
        <taxon>Mollusca</taxon>
        <taxon>Bivalvia</taxon>
        <taxon>Autobranchia</taxon>
        <taxon>Heteroconchia</taxon>
        <taxon>Palaeoheterodonta</taxon>
        <taxon>Unionida</taxon>
        <taxon>Unionoidea</taxon>
        <taxon>Unionidae</taxon>
        <taxon>Unioninae</taxon>
        <taxon>Sinanodonta</taxon>
    </lineage>
</organism>
<dbReference type="Gene3D" id="3.40.50.11980">
    <property type="match status" value="1"/>
</dbReference>
<keyword evidence="17" id="KW-1185">Reference proteome</keyword>
<evidence type="ECO:0000256" key="10">
    <source>
        <dbReference type="ARBA" id="ARBA00022833"/>
    </source>
</evidence>
<evidence type="ECO:0000256" key="6">
    <source>
        <dbReference type="ARBA" id="ARBA00022694"/>
    </source>
</evidence>
<dbReference type="GO" id="GO:0008033">
    <property type="term" value="P:tRNA processing"/>
    <property type="evidence" value="ECO:0007669"/>
    <property type="project" value="UniProtKB-KW"/>
</dbReference>
<evidence type="ECO:0000256" key="13">
    <source>
        <dbReference type="ARBA" id="ARBA00023128"/>
    </source>
</evidence>